<proteinExistence type="predicted"/>
<reference evidence="2 3" key="1">
    <citation type="submission" date="2020-08" db="EMBL/GenBank/DDBJ databases">
        <title>Genomic Encyclopedia of Type Strains, Phase IV (KMG-IV): sequencing the most valuable type-strain genomes for metagenomic binning, comparative biology and taxonomic classification.</title>
        <authorList>
            <person name="Goeker M."/>
        </authorList>
    </citation>
    <scope>NUCLEOTIDE SEQUENCE [LARGE SCALE GENOMIC DNA]</scope>
    <source>
        <strain evidence="2 3">DSM 29568</strain>
    </source>
</reference>
<feature type="signal peptide" evidence="1">
    <location>
        <begin position="1"/>
        <end position="21"/>
    </location>
</feature>
<name>A0A840EPY4_9FLAO</name>
<evidence type="ECO:0000256" key="1">
    <source>
        <dbReference type="SAM" id="SignalP"/>
    </source>
</evidence>
<evidence type="ECO:0000313" key="3">
    <source>
        <dbReference type="Proteomes" id="UP000553034"/>
    </source>
</evidence>
<accession>A0A840EPY4</accession>
<comment type="caution">
    <text evidence="2">The sequence shown here is derived from an EMBL/GenBank/DDBJ whole genome shotgun (WGS) entry which is preliminary data.</text>
</comment>
<dbReference type="AlphaFoldDB" id="A0A840EPY4"/>
<dbReference type="Pfam" id="PF13585">
    <property type="entry name" value="CHU_C"/>
    <property type="match status" value="1"/>
</dbReference>
<evidence type="ECO:0000313" key="2">
    <source>
        <dbReference type="EMBL" id="MBB4119050.1"/>
    </source>
</evidence>
<keyword evidence="1" id="KW-0732">Signal</keyword>
<sequence>MKHIIKIASIALCVFCGSPYAQTTNEGMFYVSEGTQFSTLADLDNKPTGAFINDGEAFIYESFNNDGLVDFYSNTGLTRFIGSNTQLLSGIQPSAFYNIYFDNTSSEVPFHLSGNIEAYGLVDFFEGIVDNDNHGGSFLFSTNADHVSTSNLSHVDGFVHKIGATEFTYPIGDKGYYRYAKISSPQNTGANFKGKYYFENSNSLYPHAQRSDAIVTINEKEYWEIKEVPTAQDNVLVSLSWDSATTPANFIAAAENGNLTIVRWDEDLTLWTDEGGIIDVDAQTVTTAVSLEKYGMFTFAILNEKDLNPCNIVVYNSVTPNGDGINDYFIIDNIHNNECISELEVQVFNRWGVKVFETSDYDTSGNVFDGFSTGRLTVKDKDILPTGTYFYIITYTYNDGGTAGNRRHKKAGYLYLNSRS</sequence>
<dbReference type="RefSeq" id="WP_183477400.1">
    <property type="nucleotide sequence ID" value="NZ_JACIFO010000004.1"/>
</dbReference>
<gene>
    <name evidence="2" type="ORF">GGR32_001341</name>
</gene>
<protein>
    <submittedName>
        <fullName evidence="2">Gliding motility-associated-like protein</fullName>
    </submittedName>
</protein>
<dbReference type="EMBL" id="JACIFO010000004">
    <property type="protein sequence ID" value="MBB4119050.1"/>
    <property type="molecule type" value="Genomic_DNA"/>
</dbReference>
<organism evidence="2 3">
    <name type="scientific">Mesonia hippocampi</name>
    <dbReference type="NCBI Taxonomy" id="1628250"/>
    <lineage>
        <taxon>Bacteria</taxon>
        <taxon>Pseudomonadati</taxon>
        <taxon>Bacteroidota</taxon>
        <taxon>Flavobacteriia</taxon>
        <taxon>Flavobacteriales</taxon>
        <taxon>Flavobacteriaceae</taxon>
        <taxon>Mesonia</taxon>
    </lineage>
</organism>
<dbReference type="Proteomes" id="UP000553034">
    <property type="component" value="Unassembled WGS sequence"/>
</dbReference>
<keyword evidence="3" id="KW-1185">Reference proteome</keyword>
<feature type="chain" id="PRO_5032687833" evidence="1">
    <location>
        <begin position="22"/>
        <end position="420"/>
    </location>
</feature>